<evidence type="ECO:0000259" key="1">
    <source>
        <dbReference type="Pfam" id="PF01408"/>
    </source>
</evidence>
<protein>
    <submittedName>
        <fullName evidence="3">Gfo/Idh/MocA family oxidoreductase</fullName>
    </submittedName>
</protein>
<dbReference type="InterPro" id="IPR000683">
    <property type="entry name" value="Gfo/Idh/MocA-like_OxRdtase_N"/>
</dbReference>
<proteinExistence type="predicted"/>
<dbReference type="SUPFAM" id="SSF55347">
    <property type="entry name" value="Glyceraldehyde-3-phosphate dehydrogenase-like, C-terminal domain"/>
    <property type="match status" value="1"/>
</dbReference>
<evidence type="ECO:0000313" key="4">
    <source>
        <dbReference type="Proteomes" id="UP001447516"/>
    </source>
</evidence>
<feature type="domain" description="Gfo/Idh/MocA-like oxidoreductase N-terminal" evidence="1">
    <location>
        <begin position="8"/>
        <end position="124"/>
    </location>
</feature>
<dbReference type="Pfam" id="PF01408">
    <property type="entry name" value="GFO_IDH_MocA"/>
    <property type="match status" value="1"/>
</dbReference>
<comment type="caution">
    <text evidence="3">The sequence shown here is derived from an EMBL/GenBank/DDBJ whole genome shotgun (WGS) entry which is preliminary data.</text>
</comment>
<dbReference type="PANTHER" id="PTHR43249:SF1">
    <property type="entry name" value="D-GLUCOSIDE 3-DEHYDROGENASE"/>
    <property type="match status" value="1"/>
</dbReference>
<dbReference type="Gene3D" id="3.30.360.10">
    <property type="entry name" value="Dihydrodipicolinate Reductase, domain 2"/>
    <property type="match status" value="1"/>
</dbReference>
<dbReference type="Pfam" id="PF22725">
    <property type="entry name" value="GFO_IDH_MocA_C3"/>
    <property type="match status" value="1"/>
</dbReference>
<gene>
    <name evidence="3" type="ORF">AAH991_06350</name>
</gene>
<accession>A0ABV0AHA8</accession>
<dbReference type="InterPro" id="IPR055170">
    <property type="entry name" value="GFO_IDH_MocA-like_dom"/>
</dbReference>
<sequence>MRKDRAVRLGFVGAGYVAGRHAGSLARLPDVRIGAVADPRADRALRFAEATGARPYGSYGEMLDRESLDAVYICVPPGAHGEPERAVLARRLPFFVEKPVACDLRTAEEIAEAVRAAGVVTATGYHWRYLDTVERAAGLLADTPPLLVLGFWLDRTPGTGWWARQDQSGGQLVEQGTHLFDLARLLAGEVEVAHATGAHRPGAEPGEIHRAVTSTLRFASGATGAIAATSVLAAGYRIGIEFFCQGRTVCCPSGS</sequence>
<dbReference type="EMBL" id="JBDJAW010000004">
    <property type="protein sequence ID" value="MEN3534714.1"/>
    <property type="molecule type" value="Genomic_DNA"/>
</dbReference>
<dbReference type="PANTHER" id="PTHR43249">
    <property type="entry name" value="UDP-N-ACETYL-2-AMINO-2-DEOXY-D-GLUCURONATE OXIDASE"/>
    <property type="match status" value="1"/>
</dbReference>
<dbReference type="Proteomes" id="UP001447516">
    <property type="component" value="Unassembled WGS sequence"/>
</dbReference>
<reference evidence="3 4" key="1">
    <citation type="submission" date="2024-05" db="EMBL/GenBank/DDBJ databases">
        <title>Microbispora sp.ZYX-F-249.</title>
        <authorList>
            <person name="Xie H."/>
        </authorList>
    </citation>
    <scope>NUCLEOTIDE SEQUENCE [LARGE SCALE GENOMIC DNA]</scope>
    <source>
        <strain evidence="3 4">ZYX-F-249</strain>
    </source>
</reference>
<dbReference type="SUPFAM" id="SSF51735">
    <property type="entry name" value="NAD(P)-binding Rossmann-fold domains"/>
    <property type="match status" value="1"/>
</dbReference>
<dbReference type="Gene3D" id="3.40.50.720">
    <property type="entry name" value="NAD(P)-binding Rossmann-like Domain"/>
    <property type="match status" value="1"/>
</dbReference>
<name>A0ABV0AHA8_9ACTN</name>
<evidence type="ECO:0000313" key="3">
    <source>
        <dbReference type="EMBL" id="MEN3534714.1"/>
    </source>
</evidence>
<organism evidence="3 4">
    <name type="scientific">Microbispora maris</name>
    <dbReference type="NCBI Taxonomy" id="3144104"/>
    <lineage>
        <taxon>Bacteria</taxon>
        <taxon>Bacillati</taxon>
        <taxon>Actinomycetota</taxon>
        <taxon>Actinomycetes</taxon>
        <taxon>Streptosporangiales</taxon>
        <taxon>Streptosporangiaceae</taxon>
        <taxon>Microbispora</taxon>
    </lineage>
</organism>
<dbReference type="RefSeq" id="WP_346224796.1">
    <property type="nucleotide sequence ID" value="NZ_JBDJAW010000004.1"/>
</dbReference>
<dbReference type="InterPro" id="IPR052515">
    <property type="entry name" value="Gfo/Idh/MocA_Oxidoreductase"/>
</dbReference>
<dbReference type="InterPro" id="IPR036291">
    <property type="entry name" value="NAD(P)-bd_dom_sf"/>
</dbReference>
<feature type="domain" description="GFO/IDH/MocA-like oxidoreductase" evidence="2">
    <location>
        <begin position="155"/>
        <end position="245"/>
    </location>
</feature>
<keyword evidence="4" id="KW-1185">Reference proteome</keyword>
<evidence type="ECO:0000259" key="2">
    <source>
        <dbReference type="Pfam" id="PF22725"/>
    </source>
</evidence>